<evidence type="ECO:0000256" key="4">
    <source>
        <dbReference type="PIRSR" id="PIRSR602678-1"/>
    </source>
</evidence>
<evidence type="ECO:0000313" key="6">
    <source>
        <dbReference type="Proteomes" id="UP000471381"/>
    </source>
</evidence>
<proteinExistence type="inferred from homology"/>
<dbReference type="PANTHER" id="PTHR13799:SF14">
    <property type="entry name" value="GTP CYCLOHYDROLASE 1 TYPE 2 HOMOLOG"/>
    <property type="match status" value="1"/>
</dbReference>
<evidence type="ECO:0000256" key="3">
    <source>
        <dbReference type="ARBA" id="ARBA00022723"/>
    </source>
</evidence>
<feature type="binding site" evidence="4">
    <location>
        <position position="65"/>
    </location>
    <ligand>
        <name>a divalent metal cation</name>
        <dbReference type="ChEBI" id="CHEBI:60240"/>
        <label>1</label>
    </ligand>
</feature>
<dbReference type="Proteomes" id="UP000471381">
    <property type="component" value="Unassembled WGS sequence"/>
</dbReference>
<keyword evidence="3 4" id="KW-0479">Metal-binding</keyword>
<keyword evidence="6" id="KW-1185">Reference proteome</keyword>
<dbReference type="FunFam" id="3.40.1390.30:FF:000002">
    <property type="entry name" value="Nif3-like dinuclear metal center protein"/>
    <property type="match status" value="1"/>
</dbReference>
<evidence type="ECO:0000313" key="5">
    <source>
        <dbReference type="EMBL" id="NDW15541.1"/>
    </source>
</evidence>
<dbReference type="GO" id="GO:0005737">
    <property type="term" value="C:cytoplasm"/>
    <property type="evidence" value="ECO:0007669"/>
    <property type="project" value="TreeGrafter"/>
</dbReference>
<feature type="binding site" evidence="4">
    <location>
        <position position="103"/>
    </location>
    <ligand>
        <name>a divalent metal cation</name>
        <dbReference type="ChEBI" id="CHEBI:60240"/>
        <label>1</label>
    </ligand>
</feature>
<dbReference type="InterPro" id="IPR002678">
    <property type="entry name" value="DUF34/NIF3"/>
</dbReference>
<reference evidence="5 6" key="1">
    <citation type="submission" date="2020-01" db="EMBL/GenBank/DDBJ databases">
        <title>Genomes of bacteria type strains.</title>
        <authorList>
            <person name="Chen J."/>
            <person name="Zhu S."/>
            <person name="Yang J."/>
        </authorList>
    </citation>
    <scope>NUCLEOTIDE SEQUENCE [LARGE SCALE GENOMIC DNA]</scope>
    <source>
        <strain evidence="5 6">LMG 24078</strain>
    </source>
</reference>
<dbReference type="Pfam" id="PF01784">
    <property type="entry name" value="DUF34_NIF3"/>
    <property type="match status" value="1"/>
</dbReference>
<feature type="binding site" evidence="4">
    <location>
        <position position="66"/>
    </location>
    <ligand>
        <name>a divalent metal cation</name>
        <dbReference type="ChEBI" id="CHEBI:60240"/>
        <label>1</label>
    </ligand>
</feature>
<dbReference type="PANTHER" id="PTHR13799">
    <property type="entry name" value="NGG1 INTERACTING FACTOR 3"/>
    <property type="match status" value="1"/>
</dbReference>
<sequence>MSVTNQALKTYLDGLLRANEISDYCPNGLQVEGAREITKLVTGVTASKALIDEAIKRNADGIVVHHGYFWKGESQTITGMKKQRLKALIENDINLYAYHLPLDVHPELGNNRQLADLLGIENIAAVASVKPTGVLMQGEFETALSSGALRDALGSLLSRSILLEGGEAKPIKTLAWCTGGGQGFIEQAVELGVDAFITGEVSEQTIHTAREMDIAFFAAGHHATERYGAKALGEHIESHFDVPVEFVDIDNPA</sequence>
<evidence type="ECO:0000256" key="1">
    <source>
        <dbReference type="ARBA" id="ARBA00006964"/>
    </source>
</evidence>
<dbReference type="EMBL" id="JAAAWO010000005">
    <property type="protein sequence ID" value="NDW15541.1"/>
    <property type="molecule type" value="Genomic_DNA"/>
</dbReference>
<evidence type="ECO:0000256" key="2">
    <source>
        <dbReference type="ARBA" id="ARBA00022112"/>
    </source>
</evidence>
<comment type="caution">
    <text evidence="5">The sequence shown here is derived from an EMBL/GenBank/DDBJ whole genome shotgun (WGS) entry which is preliminary data.</text>
</comment>
<name>A0A6N9TEF9_9ALTE</name>
<organism evidence="5 6">
    <name type="scientific">Alteromonas genovensis</name>
    <dbReference type="NCBI Taxonomy" id="471225"/>
    <lineage>
        <taxon>Bacteria</taxon>
        <taxon>Pseudomonadati</taxon>
        <taxon>Pseudomonadota</taxon>
        <taxon>Gammaproteobacteria</taxon>
        <taxon>Alteromonadales</taxon>
        <taxon>Alteromonadaceae</taxon>
        <taxon>Alteromonas/Salinimonas group</taxon>
        <taxon>Alteromonas</taxon>
    </lineage>
</organism>
<feature type="binding site" evidence="4">
    <location>
        <position position="221"/>
    </location>
    <ligand>
        <name>a divalent metal cation</name>
        <dbReference type="ChEBI" id="CHEBI:60240"/>
        <label>1</label>
    </ligand>
</feature>
<dbReference type="GO" id="GO:0046872">
    <property type="term" value="F:metal ion binding"/>
    <property type="evidence" value="ECO:0007669"/>
    <property type="project" value="UniProtKB-KW"/>
</dbReference>
<dbReference type="InterPro" id="IPR036069">
    <property type="entry name" value="DUF34/NIF3_sf"/>
</dbReference>
<dbReference type="SUPFAM" id="SSF102705">
    <property type="entry name" value="NIF3 (NGG1p interacting factor 3)-like"/>
    <property type="match status" value="1"/>
</dbReference>
<dbReference type="RefSeq" id="WP_163106279.1">
    <property type="nucleotide sequence ID" value="NZ_JAAAWO010000005.1"/>
</dbReference>
<feature type="binding site" evidence="4">
    <location>
        <position position="225"/>
    </location>
    <ligand>
        <name>a divalent metal cation</name>
        <dbReference type="ChEBI" id="CHEBI:60240"/>
        <label>1</label>
    </ligand>
</feature>
<comment type="similarity">
    <text evidence="1">Belongs to the GTP cyclohydrolase I type 2/NIF3 family.</text>
</comment>
<gene>
    <name evidence="5" type="ORF">GTQ48_08405</name>
</gene>
<dbReference type="AlphaFoldDB" id="A0A6N9TEF9"/>
<protein>
    <recommendedName>
        <fullName evidence="2">GTP cyclohydrolase 1 type 2 homolog</fullName>
    </recommendedName>
</protein>
<accession>A0A6N9TEF9</accession>
<dbReference type="NCBIfam" id="TIGR00486">
    <property type="entry name" value="YbgI_SA1388"/>
    <property type="match status" value="1"/>
</dbReference>
<dbReference type="Gene3D" id="3.40.1390.30">
    <property type="entry name" value="NIF3 (NGG1p interacting factor 3)-like"/>
    <property type="match status" value="2"/>
</dbReference>